<dbReference type="InterPro" id="IPR051814">
    <property type="entry name" value="NAD(P)H-dep_FMN_reductase"/>
</dbReference>
<evidence type="ECO:0000256" key="3">
    <source>
        <dbReference type="ARBA" id="ARBA00023002"/>
    </source>
</evidence>
<comment type="caution">
    <text evidence="5">The sequence shown here is derived from an EMBL/GenBank/DDBJ whole genome shotgun (WGS) entry which is preliminary data.</text>
</comment>
<organism evidence="5 6">
    <name type="scientific">Metabacillus endolithicus</name>
    <dbReference type="NCBI Taxonomy" id="1535204"/>
    <lineage>
        <taxon>Bacteria</taxon>
        <taxon>Bacillati</taxon>
        <taxon>Bacillota</taxon>
        <taxon>Bacilli</taxon>
        <taxon>Bacillales</taxon>
        <taxon>Bacillaceae</taxon>
        <taxon>Metabacillus</taxon>
    </lineage>
</organism>
<keyword evidence="6" id="KW-1185">Reference proteome</keyword>
<dbReference type="PANTHER" id="PTHR43408:SF2">
    <property type="entry name" value="FMN REDUCTASE (NADPH)"/>
    <property type="match status" value="1"/>
</dbReference>
<evidence type="ECO:0000259" key="4">
    <source>
        <dbReference type="Pfam" id="PF03358"/>
    </source>
</evidence>
<dbReference type="Gene3D" id="3.40.50.360">
    <property type="match status" value="1"/>
</dbReference>
<keyword evidence="1" id="KW-0285">Flavoprotein</keyword>
<dbReference type="EMBL" id="JBHUIK010000001">
    <property type="protein sequence ID" value="MFD2213461.1"/>
    <property type="molecule type" value="Genomic_DNA"/>
</dbReference>
<proteinExistence type="predicted"/>
<keyword evidence="3 5" id="KW-0560">Oxidoreductase</keyword>
<evidence type="ECO:0000256" key="2">
    <source>
        <dbReference type="ARBA" id="ARBA00022643"/>
    </source>
</evidence>
<feature type="domain" description="NADPH-dependent FMN reductase-like" evidence="4">
    <location>
        <begin position="1"/>
        <end position="142"/>
    </location>
</feature>
<protein>
    <submittedName>
        <fullName evidence="5">NADPH-dependent FMN reductase</fullName>
        <ecNumber evidence="5">1.-.-.-</ecNumber>
    </submittedName>
</protein>
<name>A0ABW5BX98_9BACI</name>
<keyword evidence="2" id="KW-0288">FMN</keyword>
<dbReference type="PANTHER" id="PTHR43408">
    <property type="entry name" value="FMN REDUCTASE (NADPH)"/>
    <property type="match status" value="1"/>
</dbReference>
<dbReference type="Pfam" id="PF03358">
    <property type="entry name" value="FMN_red"/>
    <property type="match status" value="1"/>
</dbReference>
<dbReference type="Proteomes" id="UP001597318">
    <property type="component" value="Unassembled WGS sequence"/>
</dbReference>
<sequence>MKLVGISGSIIGSKTAKAVNEVLMAAKALDQNIEVEFIDLKDYEVEFVKGTPLSSYNQDTIKVVNTIQSADFLVFGTPIYQASIPGVLKNLFDHLPIDAFKSKVTGMITTAGTDKHFLVTEYHLKPILIYLKGVVPVRNVFLQNSDFNKENEIINDDITNRIHELAKEMIFLQKSLKDSDA</sequence>
<dbReference type="RefSeq" id="WP_247340748.1">
    <property type="nucleotide sequence ID" value="NZ_CP095550.1"/>
</dbReference>
<accession>A0ABW5BX98</accession>
<evidence type="ECO:0000256" key="1">
    <source>
        <dbReference type="ARBA" id="ARBA00022630"/>
    </source>
</evidence>
<evidence type="ECO:0000313" key="6">
    <source>
        <dbReference type="Proteomes" id="UP001597318"/>
    </source>
</evidence>
<dbReference type="EC" id="1.-.-.-" evidence="5"/>
<dbReference type="InterPro" id="IPR005025">
    <property type="entry name" value="FMN_Rdtase-like_dom"/>
</dbReference>
<dbReference type="SUPFAM" id="SSF52218">
    <property type="entry name" value="Flavoproteins"/>
    <property type="match status" value="1"/>
</dbReference>
<gene>
    <name evidence="5" type="ORF">ACFSKK_07105</name>
</gene>
<dbReference type="InterPro" id="IPR029039">
    <property type="entry name" value="Flavoprotein-like_sf"/>
</dbReference>
<reference evidence="6" key="1">
    <citation type="journal article" date="2019" name="Int. J. Syst. Evol. Microbiol.">
        <title>The Global Catalogue of Microorganisms (GCM) 10K type strain sequencing project: providing services to taxonomists for standard genome sequencing and annotation.</title>
        <authorList>
            <consortium name="The Broad Institute Genomics Platform"/>
            <consortium name="The Broad Institute Genome Sequencing Center for Infectious Disease"/>
            <person name="Wu L."/>
            <person name="Ma J."/>
        </authorList>
    </citation>
    <scope>NUCLEOTIDE SEQUENCE [LARGE SCALE GENOMIC DNA]</scope>
    <source>
        <strain evidence="6">CGMCC 1.15474</strain>
    </source>
</reference>
<dbReference type="GO" id="GO:0016491">
    <property type="term" value="F:oxidoreductase activity"/>
    <property type="evidence" value="ECO:0007669"/>
    <property type="project" value="UniProtKB-KW"/>
</dbReference>
<evidence type="ECO:0000313" key="5">
    <source>
        <dbReference type="EMBL" id="MFD2213461.1"/>
    </source>
</evidence>